<evidence type="ECO:0000256" key="1">
    <source>
        <dbReference type="ARBA" id="ARBA00004167"/>
    </source>
</evidence>
<evidence type="ECO:0000313" key="7">
    <source>
        <dbReference type="EMBL" id="PQV56634.1"/>
    </source>
</evidence>
<organism evidence="7 8">
    <name type="scientific">Albidovulum denitrificans</name>
    <dbReference type="NCBI Taxonomy" id="404881"/>
    <lineage>
        <taxon>Bacteria</taxon>
        <taxon>Pseudomonadati</taxon>
        <taxon>Pseudomonadota</taxon>
        <taxon>Alphaproteobacteria</taxon>
        <taxon>Rhodobacterales</taxon>
        <taxon>Paracoccaceae</taxon>
        <taxon>Albidovulum</taxon>
    </lineage>
</organism>
<reference evidence="7 8" key="1">
    <citation type="submission" date="2018-02" db="EMBL/GenBank/DDBJ databases">
        <title>Genomic Encyclopedia of Archaeal and Bacterial Type Strains, Phase II (KMG-II): from individual species to whole genera.</title>
        <authorList>
            <person name="Goeker M."/>
        </authorList>
    </citation>
    <scope>NUCLEOTIDE SEQUENCE [LARGE SCALE GENOMIC DNA]</scope>
    <source>
        <strain evidence="7 8">DSM 18921</strain>
    </source>
</reference>
<evidence type="ECO:0000313" key="8">
    <source>
        <dbReference type="Proteomes" id="UP000238338"/>
    </source>
</evidence>
<keyword evidence="3" id="KW-1133">Transmembrane helix</keyword>
<dbReference type="GO" id="GO:0009306">
    <property type="term" value="P:protein secretion"/>
    <property type="evidence" value="ECO:0007669"/>
    <property type="project" value="InterPro"/>
</dbReference>
<feature type="domain" description="Translocation and assembly module TamB C-terminal" evidence="6">
    <location>
        <begin position="834"/>
        <end position="1179"/>
    </location>
</feature>
<accession>A0A2S8S776</accession>
<feature type="chain" id="PRO_5015562325" evidence="5">
    <location>
        <begin position="20"/>
        <end position="1179"/>
    </location>
</feature>
<comment type="caution">
    <text evidence="7">The sequence shown here is derived from an EMBL/GenBank/DDBJ whole genome shotgun (WGS) entry which is preliminary data.</text>
</comment>
<dbReference type="EMBL" id="PVEP01000004">
    <property type="protein sequence ID" value="PQV56634.1"/>
    <property type="molecule type" value="Genomic_DNA"/>
</dbReference>
<dbReference type="OrthoDB" id="7784409at2"/>
<proteinExistence type="predicted"/>
<keyword evidence="8" id="KW-1185">Reference proteome</keyword>
<evidence type="ECO:0000256" key="5">
    <source>
        <dbReference type="SAM" id="SignalP"/>
    </source>
</evidence>
<keyword evidence="5" id="KW-0732">Signal</keyword>
<dbReference type="RefSeq" id="WP_105514810.1">
    <property type="nucleotide sequence ID" value="NZ_PVEP01000004.1"/>
</dbReference>
<evidence type="ECO:0000259" key="6">
    <source>
        <dbReference type="Pfam" id="PF04357"/>
    </source>
</evidence>
<keyword evidence="2" id="KW-0812">Transmembrane</keyword>
<dbReference type="Proteomes" id="UP000238338">
    <property type="component" value="Unassembled WGS sequence"/>
</dbReference>
<sequence length="1179" mass="121803">MRRFLLTCALCLFPVVAPAQEDSATARDRSFLTGLIEDNLSGAGRSVRLDGFAGALSSRATFDQLTIADKDGVWITIRDGAISWNRSALLSGRIEIDEMSAAEIDLPRRPLAEDTPSQATGFSLPDLPVAVNIGKLAVDKVVLGEPIMGVATEVRLQGQMQLSGGEGSTDISVARIDGKQGTLSLKGSYSNATRDATLDLLAKEGADGIAVQLLNIPGRPSAEVAIHGSGVIDKFRTEISIRTDGQQRVAGFVQLGTKPDPSGEVARTFVADISGDITPLFMPEYQEFFGNDIKLQAEGQRLPSGQTDLSKLILDSRGVDLEGELSLRPSGMPLQASLTLRAGLEDGSDVLLPVPGEKTLVRSADLKLRYDGRVDNGWTLDGTMVGLKRPSMSMDRLTLAGSGRINAGAGDAGSTIGGTLRFAAAGLDQADLALQQAVGPRVSGRTIFSWQSGGKLRLPVLMVAGDGYEAGGRLDVDGLESGVELTADLTARVQDLSRLSGLAGRPVGGAGEVKVDGSYAVLSGVADARIEVAGQDLAVSVPEVDNLLRGASHLTASIRRDENGITIRSADLSASTLAASAAGTLSAAASDLAATLDFSDLSAMGGRYKGAMSAKATMTGPAAARAITLTATGDGLGVGQSYVDRLIRGRSDLSVAIVQTPKMIQLARLDLKNGEVTLNATGKPAGDGQSIALSSRLRDLALLVPGFPGPVTIDGTVDQGADGYRLDIRASGPGNTDATVTGTAAADFSDTDLAIKGAAESAIINPFIAPRNIEGPVRFDLRMNGAPGLSALSGQVALENGRVVAPNFNVQLSGVAVSAALNGQTATLTGSAAVNGGGEIRVSGPVGLQPPFNGDLSIGLNAVHLRDAELYDTDVSGTLRINGPLTGGATISGGLTLGTTELRIPSTGFGDAALLESVKHVGEPTAVQTTRQRAGLIQSGGAEKAPVRPFGLDVTISAPARIFVRGRGLDAELGGALAVGGTTTNVVPTGQFNLIRGRLDMLGKRFTIDEGLIQLQGALTPYIRFSATTQSEGIQATILIDGDATAPDISFLSSPELPQEEVISRLLFSKSLSNLSAFQAAQLASAVATLAGKGGEGIVSKLRQSFGLDDLDLASDEAGNTSVRVGKYISEKVYTNVEVGSDGKTELSINLDVRPGLTVRGTAASDNSSGVGIYFEKDY</sequence>
<dbReference type="Pfam" id="PF04357">
    <property type="entry name" value="TamB"/>
    <property type="match status" value="1"/>
</dbReference>
<name>A0A2S8S776_9RHOB</name>
<dbReference type="PANTHER" id="PTHR36985">
    <property type="entry name" value="TRANSLOCATION AND ASSEMBLY MODULE SUBUNIT TAMB"/>
    <property type="match status" value="1"/>
</dbReference>
<gene>
    <name evidence="7" type="ORF">LX70_02207</name>
</gene>
<dbReference type="InterPro" id="IPR007452">
    <property type="entry name" value="TamB_C"/>
</dbReference>
<dbReference type="GO" id="GO:0005886">
    <property type="term" value="C:plasma membrane"/>
    <property type="evidence" value="ECO:0007669"/>
    <property type="project" value="InterPro"/>
</dbReference>
<dbReference type="AlphaFoldDB" id="A0A2S8S776"/>
<dbReference type="PANTHER" id="PTHR36985:SF1">
    <property type="entry name" value="TRANSLOCATION AND ASSEMBLY MODULE SUBUNIT TAMB"/>
    <property type="match status" value="1"/>
</dbReference>
<protein>
    <submittedName>
        <fullName evidence="7">Translocation and assembly module TamB</fullName>
    </submittedName>
</protein>
<evidence type="ECO:0000256" key="4">
    <source>
        <dbReference type="ARBA" id="ARBA00023136"/>
    </source>
</evidence>
<evidence type="ECO:0000256" key="3">
    <source>
        <dbReference type="ARBA" id="ARBA00022989"/>
    </source>
</evidence>
<keyword evidence="4" id="KW-0472">Membrane</keyword>
<feature type="signal peptide" evidence="5">
    <location>
        <begin position="1"/>
        <end position="19"/>
    </location>
</feature>
<comment type="subcellular location">
    <subcellularLocation>
        <location evidence="1">Membrane</location>
        <topology evidence="1">Single-pass membrane protein</topology>
    </subcellularLocation>
</comment>
<evidence type="ECO:0000256" key="2">
    <source>
        <dbReference type="ARBA" id="ARBA00022692"/>
    </source>
</evidence>